<dbReference type="EMBL" id="AP009493">
    <property type="protein sequence ID" value="BAG16948.1"/>
    <property type="molecule type" value="Genomic_DNA"/>
</dbReference>
<proteinExistence type="predicted"/>
<organism evidence="1 3">
    <name type="scientific">Streptomyces griseus subsp. griseus (strain JCM 4626 / CBS 651.72 / NBRC 13350 / KCC S-0626 / ISP 5235)</name>
    <dbReference type="NCBI Taxonomy" id="455632"/>
    <lineage>
        <taxon>Bacteria</taxon>
        <taxon>Bacillati</taxon>
        <taxon>Actinomycetota</taxon>
        <taxon>Actinomycetes</taxon>
        <taxon>Kitasatosporales</taxon>
        <taxon>Streptomycetaceae</taxon>
        <taxon>Streptomyces</taxon>
    </lineage>
</organism>
<protein>
    <submittedName>
        <fullName evidence="1">Uncharacterized protein</fullName>
    </submittedName>
</protein>
<sequence length="92" mass="9671">MAVLAYRPGAMQWIVDLPEAARVCGPAFADSTPLCGADANYAPPGISSTAGQQSIARAEFCQLAGYPLLDYDDSYKIGLVGIHLTRQGLLIG</sequence>
<evidence type="ECO:0000313" key="1">
    <source>
        <dbReference type="EMBL" id="BAG16948.1"/>
    </source>
</evidence>
<accession>B1VNC5</accession>
<reference evidence="3" key="1">
    <citation type="journal article" date="2008" name="J. Bacteriol.">
        <title>Genome sequence of the streptomycin-producing microorganism Streptomyces griseus IFO 13350.</title>
        <authorList>
            <person name="Ohnishi Y."/>
            <person name="Ishikawa J."/>
            <person name="Hara H."/>
            <person name="Suzuki H."/>
            <person name="Ikenoya M."/>
            <person name="Ikeda H."/>
            <person name="Yamashita A."/>
            <person name="Hattori M."/>
            <person name="Horinouchi S."/>
        </authorList>
    </citation>
    <scope>NUCLEOTIDE SEQUENCE [LARGE SCALE GENOMIC DNA]</scope>
    <source>
        <strain evidence="3">JCM 4626 / NBRC 13350</strain>
    </source>
</reference>
<evidence type="ECO:0000313" key="2">
    <source>
        <dbReference type="EMBL" id="BAG23847.1"/>
    </source>
</evidence>
<name>B1VNC5_STRGG</name>
<dbReference type="RefSeq" id="WP_012377535.1">
    <property type="nucleotide sequence ID" value="NC_010572.1"/>
</dbReference>
<reference evidence="1" key="3">
    <citation type="journal article" date="2008" name="J. Biol. Chem.">
        <title>Phenolic lipids synthesized by type III polyketide synthase confer penicillin resistance on Streptomyces griseus.</title>
        <authorList>
            <person name="Funabashi M."/>
            <person name="Funa N."/>
            <person name="Horinouchi S."/>
        </authorList>
    </citation>
    <scope>NUCLEOTIDE SEQUENCE</scope>
    <source>
        <strain evidence="1">NBRC 13350</strain>
    </source>
</reference>
<dbReference type="KEGG" id="sgr:SGR_7020t"/>
<dbReference type="HOGENOM" id="CLU_2411908_0_0_11"/>
<dbReference type="Proteomes" id="UP000001685">
    <property type="component" value="Chromosome"/>
</dbReference>
<dbReference type="KEGG" id="sgr:SGR_119t"/>
<dbReference type="EMBL" id="AP009493">
    <property type="protein sequence ID" value="BAG23847.1"/>
    <property type="molecule type" value="Genomic_DNA"/>
</dbReference>
<dbReference type="AlphaFoldDB" id="B1VNC5"/>
<reference evidence="1" key="2">
    <citation type="journal article" date="2008" name="J. Bacteriol.">
        <title>The genome sequence of the streptomycin-producing microorganism Streptomyces griseus IFO 13350.</title>
        <authorList>
            <person name="Ohnishi Y."/>
            <person name="Ishikawa J."/>
            <person name="Hara H."/>
            <person name="Suzuki H."/>
            <person name="Ikenoya M."/>
            <person name="Ikeda H."/>
            <person name="Yamashita A."/>
            <person name="Hattori M."/>
            <person name="Horinouchi S."/>
        </authorList>
    </citation>
    <scope>NUCLEOTIDE SEQUENCE</scope>
    <source>
        <strain evidence="1">NBRC 13350</strain>
    </source>
</reference>
<gene>
    <name evidence="1" type="ordered locus">SGR_119t</name>
    <name evidence="2" type="ordered locus">SGR_7020t</name>
</gene>
<dbReference type="PATRIC" id="fig|455632.4.peg.7196"/>
<dbReference type="eggNOG" id="COG0210">
    <property type="taxonomic scope" value="Bacteria"/>
</dbReference>
<evidence type="ECO:0000313" key="3">
    <source>
        <dbReference type="Proteomes" id="UP000001685"/>
    </source>
</evidence>
<reference evidence="1" key="4">
    <citation type="journal article" date="2008" name="Microbiology">
        <title>Conditionally positive effect of the TetR-family transcriptional regulator AtrA on streptomycin production by Streptomyces griseus.</title>
        <authorList>
            <person name="Hirano S."/>
            <person name="Tanaka K."/>
            <person name="Ohnishi Y."/>
            <person name="Horinouchi S."/>
        </authorList>
    </citation>
    <scope>NUCLEOTIDE SEQUENCE</scope>
    <source>
        <strain evidence="1">NBRC 13350</strain>
    </source>
</reference>